<dbReference type="Gene3D" id="2.170.130.10">
    <property type="entry name" value="TonB-dependent receptor, plug domain"/>
    <property type="match status" value="1"/>
</dbReference>
<evidence type="ECO:0000256" key="13">
    <source>
        <dbReference type="ARBA" id="ARBA00023237"/>
    </source>
</evidence>
<comment type="similarity">
    <text evidence="2 14 16">Belongs to the TonB-dependent receptor family.</text>
</comment>
<dbReference type="PROSITE" id="PS01156">
    <property type="entry name" value="TONB_DEPENDENT_REC_2"/>
    <property type="match status" value="1"/>
</dbReference>
<evidence type="ECO:0000259" key="19">
    <source>
        <dbReference type="Pfam" id="PF07715"/>
    </source>
</evidence>
<dbReference type="Proteomes" id="UP001596086">
    <property type="component" value="Unassembled WGS sequence"/>
</dbReference>
<keyword evidence="8" id="KW-0408">Iron</keyword>
<dbReference type="Pfam" id="PF07715">
    <property type="entry name" value="Plug"/>
    <property type="match status" value="1"/>
</dbReference>
<evidence type="ECO:0000256" key="17">
    <source>
        <dbReference type="SAM" id="SignalP"/>
    </source>
</evidence>
<evidence type="ECO:0000256" key="1">
    <source>
        <dbReference type="ARBA" id="ARBA00004571"/>
    </source>
</evidence>
<keyword evidence="3 14" id="KW-0813">Transport</keyword>
<evidence type="ECO:0000256" key="15">
    <source>
        <dbReference type="PROSITE-ProRule" id="PRU10144"/>
    </source>
</evidence>
<organism evidence="20 21">
    <name type="scientific">Massilia aerilata</name>
    <dbReference type="NCBI Taxonomy" id="453817"/>
    <lineage>
        <taxon>Bacteria</taxon>
        <taxon>Pseudomonadati</taxon>
        <taxon>Pseudomonadota</taxon>
        <taxon>Betaproteobacteria</taxon>
        <taxon>Burkholderiales</taxon>
        <taxon>Oxalobacteraceae</taxon>
        <taxon>Telluria group</taxon>
        <taxon>Massilia</taxon>
    </lineage>
</organism>
<keyword evidence="7 17" id="KW-0732">Signal</keyword>
<dbReference type="CDD" id="cd01347">
    <property type="entry name" value="ligand_gated_channel"/>
    <property type="match status" value="1"/>
</dbReference>
<dbReference type="RefSeq" id="WP_379768969.1">
    <property type="nucleotide sequence ID" value="NZ_JBHSMZ010000004.1"/>
</dbReference>
<keyword evidence="13 14" id="KW-0998">Cell outer membrane</keyword>
<feature type="domain" description="TonB-dependent receptor-like beta-barrel" evidence="18">
    <location>
        <begin position="271"/>
        <end position="730"/>
    </location>
</feature>
<gene>
    <name evidence="20" type="ORF">ACFPO9_07395</name>
</gene>
<comment type="caution">
    <text evidence="20">The sequence shown here is derived from an EMBL/GenBank/DDBJ whole genome shotgun (WGS) entry which is preliminary data.</text>
</comment>
<dbReference type="InterPro" id="IPR010105">
    <property type="entry name" value="TonB_sidphr_rcpt"/>
</dbReference>
<keyword evidence="21" id="KW-1185">Reference proteome</keyword>
<evidence type="ECO:0000313" key="21">
    <source>
        <dbReference type="Proteomes" id="UP001596086"/>
    </source>
</evidence>
<dbReference type="InterPro" id="IPR039426">
    <property type="entry name" value="TonB-dep_rcpt-like"/>
</dbReference>
<dbReference type="InterPro" id="IPR000531">
    <property type="entry name" value="Beta-barrel_TonB"/>
</dbReference>
<dbReference type="Gene3D" id="2.40.170.20">
    <property type="entry name" value="TonB-dependent receptor, beta-barrel domain"/>
    <property type="match status" value="1"/>
</dbReference>
<name>A0ABW0RXS2_9BURK</name>
<dbReference type="InterPro" id="IPR036942">
    <property type="entry name" value="Beta-barrel_TonB_sf"/>
</dbReference>
<evidence type="ECO:0000256" key="5">
    <source>
        <dbReference type="ARBA" id="ARBA00022496"/>
    </source>
</evidence>
<evidence type="ECO:0000256" key="16">
    <source>
        <dbReference type="RuleBase" id="RU003357"/>
    </source>
</evidence>
<feature type="domain" description="TonB-dependent receptor plug" evidence="19">
    <location>
        <begin position="73"/>
        <end position="171"/>
    </location>
</feature>
<keyword evidence="5" id="KW-0410">Iron transport</keyword>
<keyword evidence="12 20" id="KW-0675">Receptor</keyword>
<evidence type="ECO:0000256" key="10">
    <source>
        <dbReference type="ARBA" id="ARBA00023077"/>
    </source>
</evidence>
<evidence type="ECO:0000256" key="9">
    <source>
        <dbReference type="ARBA" id="ARBA00023065"/>
    </source>
</evidence>
<dbReference type="NCBIfam" id="TIGR01783">
    <property type="entry name" value="TonB-siderophor"/>
    <property type="match status" value="1"/>
</dbReference>
<keyword evidence="4 14" id="KW-1134">Transmembrane beta strand</keyword>
<dbReference type="InterPro" id="IPR012910">
    <property type="entry name" value="Plug_dom"/>
</dbReference>
<evidence type="ECO:0000256" key="12">
    <source>
        <dbReference type="ARBA" id="ARBA00023170"/>
    </source>
</evidence>
<keyword evidence="9" id="KW-0406">Ion transport</keyword>
<feature type="signal peptide" evidence="17">
    <location>
        <begin position="1"/>
        <end position="38"/>
    </location>
</feature>
<dbReference type="PANTHER" id="PTHR32552:SF89">
    <property type="entry name" value="CATECHOLATE SIDEROPHORE RECEPTOR FIU"/>
    <property type="match status" value="1"/>
</dbReference>
<evidence type="ECO:0000259" key="18">
    <source>
        <dbReference type="Pfam" id="PF00593"/>
    </source>
</evidence>
<evidence type="ECO:0000256" key="2">
    <source>
        <dbReference type="ARBA" id="ARBA00009810"/>
    </source>
</evidence>
<dbReference type="InterPro" id="IPR010917">
    <property type="entry name" value="TonB_rcpt_CS"/>
</dbReference>
<proteinExistence type="inferred from homology"/>
<dbReference type="EMBL" id="JBHSMZ010000004">
    <property type="protein sequence ID" value="MFC5548340.1"/>
    <property type="molecule type" value="Genomic_DNA"/>
</dbReference>
<evidence type="ECO:0000256" key="6">
    <source>
        <dbReference type="ARBA" id="ARBA00022692"/>
    </source>
</evidence>
<dbReference type="SUPFAM" id="SSF56935">
    <property type="entry name" value="Porins"/>
    <property type="match status" value="1"/>
</dbReference>
<dbReference type="PROSITE" id="PS52016">
    <property type="entry name" value="TONB_DEPENDENT_REC_3"/>
    <property type="match status" value="1"/>
</dbReference>
<keyword evidence="11 14" id="KW-0472">Membrane</keyword>
<protein>
    <submittedName>
        <fullName evidence="20">TonB-dependent receptor</fullName>
    </submittedName>
</protein>
<evidence type="ECO:0000256" key="4">
    <source>
        <dbReference type="ARBA" id="ARBA00022452"/>
    </source>
</evidence>
<evidence type="ECO:0000256" key="8">
    <source>
        <dbReference type="ARBA" id="ARBA00023004"/>
    </source>
</evidence>
<feature type="short sequence motif" description="TonB C-terminal box" evidence="15">
    <location>
        <begin position="744"/>
        <end position="761"/>
    </location>
</feature>
<evidence type="ECO:0000256" key="14">
    <source>
        <dbReference type="PROSITE-ProRule" id="PRU01360"/>
    </source>
</evidence>
<comment type="subcellular location">
    <subcellularLocation>
        <location evidence="1 14">Cell outer membrane</location>
        <topology evidence="1 14">Multi-pass membrane protein</topology>
    </subcellularLocation>
</comment>
<keyword evidence="10 16" id="KW-0798">TonB box</keyword>
<evidence type="ECO:0000256" key="7">
    <source>
        <dbReference type="ARBA" id="ARBA00022729"/>
    </source>
</evidence>
<dbReference type="PANTHER" id="PTHR32552">
    <property type="entry name" value="FERRICHROME IRON RECEPTOR-RELATED"/>
    <property type="match status" value="1"/>
</dbReference>
<dbReference type="Pfam" id="PF00593">
    <property type="entry name" value="TonB_dep_Rec_b-barrel"/>
    <property type="match status" value="1"/>
</dbReference>
<evidence type="ECO:0000313" key="20">
    <source>
        <dbReference type="EMBL" id="MFC5548340.1"/>
    </source>
</evidence>
<feature type="chain" id="PRO_5045102935" evidence="17">
    <location>
        <begin position="39"/>
        <end position="761"/>
    </location>
</feature>
<reference evidence="21" key="1">
    <citation type="journal article" date="2019" name="Int. J. Syst. Evol. Microbiol.">
        <title>The Global Catalogue of Microorganisms (GCM) 10K type strain sequencing project: providing services to taxonomists for standard genome sequencing and annotation.</title>
        <authorList>
            <consortium name="The Broad Institute Genomics Platform"/>
            <consortium name="The Broad Institute Genome Sequencing Center for Infectious Disease"/>
            <person name="Wu L."/>
            <person name="Ma J."/>
        </authorList>
    </citation>
    <scope>NUCLEOTIDE SEQUENCE [LARGE SCALE GENOMIC DNA]</scope>
    <source>
        <strain evidence="21">CGMCC 4.5798</strain>
    </source>
</reference>
<evidence type="ECO:0000256" key="3">
    <source>
        <dbReference type="ARBA" id="ARBA00022448"/>
    </source>
</evidence>
<evidence type="ECO:0000256" key="11">
    <source>
        <dbReference type="ARBA" id="ARBA00023136"/>
    </source>
</evidence>
<keyword evidence="6 14" id="KW-0812">Transmembrane</keyword>
<accession>A0ABW0RXS2</accession>
<dbReference type="InterPro" id="IPR037066">
    <property type="entry name" value="Plug_dom_sf"/>
</dbReference>
<sequence>MTKNNKQASFITSRKHARVLPAPAMALLATLGMPAAQAAPDNAIDQNIPTVQVTGANTKAGPVSANDKFTAPLLDTPKSVTVVTADTIAQTGAVSLTDALRTVPGITIGAAEGGNPVGDNMFIRGYNAQTDTYIDGIRDAGSQSREIFNLEQVEVVKGPNSAYGGRSSAGGGVNLVSKSAQGYDFNNASVGIGSDKYRRITGDVNRALGNNSAFRLNAMAHENDVPGRKVVGGNRWGVAPTVTFGLKGPDRAIVSLYHLTSHEIPDTGIPFNNPVTTGADVSKNGNGTPFAVDRETFYGLANRDFRDTKSDVGTIDLRHEFSPTLALRNVTRYGKSNNDYVWTQPDDSKGNTVRYGTVWRRANTRATETRTFANVTSLNGELTAAGLKHSFNTGVEFDRETTERSSYIFTPGTNNPLTNTFTCPTSGAATLYNCTTLVNPNPYDPWVYTRTLSGALTHVSTKTRAAYAFDTIEINPQWLLNLGLRWDDFQSTLDTLPTATTVAAHAVVDTDFVSTQAGLVFKPTKNGSIYLSFASSATPPGNDGGDGLDALTAVIQNLQPQRSRNLELGTKWDLLPGGRLSVTGALFKSTMNNARVTAPDGTTQNVGRKEIQGVELGFSGKLTSAWTVFGGYTYLDAEIADNGFIASGSSFVPSPFNGNRFPTTPKNSASLWTSYAFTRDFTAGFGMSAMSKVYANVNNNKWVPGYARFDAMASYTLNKDISLQLNLQNLADKLYFDKVSSPHYAGVAPGRSATLTANFRF</sequence>